<dbReference type="Proteomes" id="UP000487268">
    <property type="component" value="Unassembled WGS sequence"/>
</dbReference>
<keyword evidence="2" id="KW-1133">Transmembrane helix</keyword>
<evidence type="ECO:0000313" key="3">
    <source>
        <dbReference type="EMBL" id="MQY03836.1"/>
    </source>
</evidence>
<keyword evidence="2" id="KW-0472">Membrane</keyword>
<proteinExistence type="predicted"/>
<sequence length="219" mass="22707">MTAAPGPYPPDGSARPAPQRPPRPVTVRIAFTLMLAGAALQVLGVIVAFLNVDATRDAIKEQIAKAGSRPSETLIDGFAYGVAGLAAVFGLVAAGLWIWMAFMNRAGRNWARITASVLFALFCSGTASGGPVFMNGTVNGFSFHITAGGTPGLLVDLTICLIGLGTVILLWLKPSSAFFNPARSPQAPFRPPYGPPPYGSPPNAPGPSSFPRPPTGPSH</sequence>
<evidence type="ECO:0000256" key="1">
    <source>
        <dbReference type="SAM" id="MobiDB-lite"/>
    </source>
</evidence>
<keyword evidence="4" id="KW-1185">Reference proteome</keyword>
<name>A0A7K0BS31_9ACTN</name>
<feature type="region of interest" description="Disordered" evidence="1">
    <location>
        <begin position="1"/>
        <end position="21"/>
    </location>
</feature>
<evidence type="ECO:0000256" key="2">
    <source>
        <dbReference type="SAM" id="Phobius"/>
    </source>
</evidence>
<dbReference type="EMBL" id="WEGH01000001">
    <property type="protein sequence ID" value="MQY03836.1"/>
    <property type="molecule type" value="Genomic_DNA"/>
</dbReference>
<evidence type="ECO:0000313" key="4">
    <source>
        <dbReference type="Proteomes" id="UP000487268"/>
    </source>
</evidence>
<feature type="transmembrane region" description="Helical" evidence="2">
    <location>
        <begin position="153"/>
        <end position="172"/>
    </location>
</feature>
<comment type="caution">
    <text evidence="3">The sequence shown here is derived from an EMBL/GenBank/DDBJ whole genome shotgun (WGS) entry which is preliminary data.</text>
</comment>
<accession>A0A7K0BS31</accession>
<feature type="region of interest" description="Disordered" evidence="1">
    <location>
        <begin position="189"/>
        <end position="219"/>
    </location>
</feature>
<organism evidence="3 4">
    <name type="scientific">Actinomadura macrotermitis</name>
    <dbReference type="NCBI Taxonomy" id="2585200"/>
    <lineage>
        <taxon>Bacteria</taxon>
        <taxon>Bacillati</taxon>
        <taxon>Actinomycetota</taxon>
        <taxon>Actinomycetes</taxon>
        <taxon>Streptosporangiales</taxon>
        <taxon>Thermomonosporaceae</taxon>
        <taxon>Actinomadura</taxon>
    </lineage>
</organism>
<dbReference type="AlphaFoldDB" id="A0A7K0BS31"/>
<feature type="transmembrane region" description="Helical" evidence="2">
    <location>
        <begin position="29"/>
        <end position="50"/>
    </location>
</feature>
<feature type="transmembrane region" description="Helical" evidence="2">
    <location>
        <begin position="78"/>
        <end position="101"/>
    </location>
</feature>
<feature type="compositionally biased region" description="Pro residues" evidence="1">
    <location>
        <begin position="1"/>
        <end position="10"/>
    </location>
</feature>
<reference evidence="3 4" key="1">
    <citation type="submission" date="2019-10" db="EMBL/GenBank/DDBJ databases">
        <title>Actinomadura rubteroloni sp. nov. and Actinomadura macrotermitis sp. nov., isolated from the gut of fungus growing-termite Macrotermes natalensis.</title>
        <authorList>
            <person name="Benndorf R."/>
            <person name="Martin K."/>
            <person name="Kuefner M."/>
            <person name="De Beer W."/>
            <person name="Kaster A.-K."/>
            <person name="Vollmers J."/>
            <person name="Poulsen M."/>
            <person name="Beemelmanns C."/>
        </authorList>
    </citation>
    <scope>NUCLEOTIDE SEQUENCE [LARGE SCALE GENOMIC DNA]</scope>
    <source>
        <strain evidence="3 4">RB68</strain>
    </source>
</reference>
<keyword evidence="2" id="KW-0812">Transmembrane</keyword>
<protein>
    <submittedName>
        <fullName evidence="3">Uncharacterized protein</fullName>
    </submittedName>
</protein>
<gene>
    <name evidence="3" type="ORF">ACRB68_18820</name>
</gene>
<feature type="transmembrane region" description="Helical" evidence="2">
    <location>
        <begin position="113"/>
        <end position="133"/>
    </location>
</feature>